<dbReference type="RefSeq" id="WP_341370501.1">
    <property type="nucleotide sequence ID" value="NZ_JBBPCO010000005.1"/>
</dbReference>
<dbReference type="SUPFAM" id="SSF56601">
    <property type="entry name" value="beta-lactamase/transpeptidase-like"/>
    <property type="match status" value="1"/>
</dbReference>
<comment type="function">
    <text evidence="1">Removes C-terminal D-alanyl residues from sugar-peptide cell wall precursors.</text>
</comment>
<evidence type="ECO:0000256" key="13">
    <source>
        <dbReference type="RuleBase" id="RU004016"/>
    </source>
</evidence>
<dbReference type="InterPro" id="IPR015956">
    <property type="entry name" value="Peniciliin-bd_prot_C_sf"/>
</dbReference>
<evidence type="ECO:0000256" key="6">
    <source>
        <dbReference type="ARBA" id="ARBA00022670"/>
    </source>
</evidence>
<evidence type="ECO:0000256" key="8">
    <source>
        <dbReference type="ARBA" id="ARBA00022801"/>
    </source>
</evidence>
<dbReference type="GO" id="GO:0004180">
    <property type="term" value="F:carboxypeptidase activity"/>
    <property type="evidence" value="ECO:0007669"/>
    <property type="project" value="UniProtKB-KW"/>
</dbReference>
<feature type="domain" description="Peptidase S11 D-Ala-D-Ala carboxypeptidase A C-terminal" evidence="14">
    <location>
        <begin position="285"/>
        <end position="374"/>
    </location>
</feature>
<comment type="caution">
    <text evidence="15">The sequence shown here is derived from an EMBL/GenBank/DDBJ whole genome shotgun (WGS) entry which is preliminary data.</text>
</comment>
<dbReference type="Gene3D" id="2.60.410.10">
    <property type="entry name" value="D-Ala-D-Ala carboxypeptidase, C-terminal domain"/>
    <property type="match status" value="1"/>
</dbReference>
<name>A0ABU9DAF7_9PROT</name>
<organism evidence="15 16">
    <name type="scientific">Thermithiobacillus plumbiphilus</name>
    <dbReference type="NCBI Taxonomy" id="1729899"/>
    <lineage>
        <taxon>Bacteria</taxon>
        <taxon>Pseudomonadati</taxon>
        <taxon>Pseudomonadota</taxon>
        <taxon>Acidithiobacillia</taxon>
        <taxon>Acidithiobacillales</taxon>
        <taxon>Thermithiobacillaceae</taxon>
        <taxon>Thermithiobacillus</taxon>
    </lineage>
</organism>
<accession>A0ABU9DAF7</accession>
<reference evidence="15 16" key="1">
    <citation type="submission" date="2024-04" db="EMBL/GenBank/DDBJ databases">
        <authorList>
            <person name="Abashina T."/>
            <person name="Shaikin A."/>
        </authorList>
    </citation>
    <scope>NUCLEOTIDE SEQUENCE [LARGE SCALE GENOMIC DNA]</scope>
    <source>
        <strain evidence="15 16">AAFK</strain>
    </source>
</reference>
<dbReference type="InterPro" id="IPR012338">
    <property type="entry name" value="Beta-lactam/transpept-like"/>
</dbReference>
<evidence type="ECO:0000256" key="7">
    <source>
        <dbReference type="ARBA" id="ARBA00022729"/>
    </source>
</evidence>
<evidence type="ECO:0000256" key="11">
    <source>
        <dbReference type="ARBA" id="ARBA00023316"/>
    </source>
</evidence>
<dbReference type="InterPro" id="IPR012907">
    <property type="entry name" value="Peptidase_S11_C"/>
</dbReference>
<gene>
    <name evidence="15" type="ORF">WOB96_06645</name>
</gene>
<dbReference type="InterPro" id="IPR037167">
    <property type="entry name" value="Peptidase_S11_C_sf"/>
</dbReference>
<evidence type="ECO:0000256" key="9">
    <source>
        <dbReference type="ARBA" id="ARBA00022960"/>
    </source>
</evidence>
<evidence type="ECO:0000256" key="5">
    <source>
        <dbReference type="ARBA" id="ARBA00022645"/>
    </source>
</evidence>
<evidence type="ECO:0000256" key="12">
    <source>
        <dbReference type="ARBA" id="ARBA00034000"/>
    </source>
</evidence>
<dbReference type="SMART" id="SM00936">
    <property type="entry name" value="PBP5_C"/>
    <property type="match status" value="1"/>
</dbReference>
<proteinExistence type="inferred from homology"/>
<keyword evidence="9" id="KW-0133">Cell shape</keyword>
<protein>
    <recommendedName>
        <fullName evidence="4">serine-type D-Ala-D-Ala carboxypeptidase</fullName>
        <ecNumber evidence="4">3.4.16.4</ecNumber>
    </recommendedName>
</protein>
<evidence type="ECO:0000256" key="10">
    <source>
        <dbReference type="ARBA" id="ARBA00022984"/>
    </source>
</evidence>
<evidence type="ECO:0000256" key="1">
    <source>
        <dbReference type="ARBA" id="ARBA00003217"/>
    </source>
</evidence>
<comment type="catalytic activity">
    <reaction evidence="12">
        <text>Preferential cleavage: (Ac)2-L-Lys-D-Ala-|-D-Ala. Also transpeptidation of peptidyl-alanyl moieties that are N-acyl substituents of D-alanine.</text>
        <dbReference type="EC" id="3.4.16.4"/>
    </reaction>
</comment>
<dbReference type="InterPro" id="IPR018044">
    <property type="entry name" value="Peptidase_S11"/>
</dbReference>
<dbReference type="EC" id="3.4.16.4" evidence="4"/>
<dbReference type="SUPFAM" id="SSF69189">
    <property type="entry name" value="Penicillin-binding protein associated domain"/>
    <property type="match status" value="1"/>
</dbReference>
<dbReference type="Gene3D" id="3.40.710.10">
    <property type="entry name" value="DD-peptidase/beta-lactamase superfamily"/>
    <property type="match status" value="1"/>
</dbReference>
<dbReference type="PANTHER" id="PTHR21581:SF6">
    <property type="entry name" value="TRAFFICKING PROTEIN PARTICLE COMPLEX SUBUNIT 12"/>
    <property type="match status" value="1"/>
</dbReference>
<keyword evidence="6" id="KW-0645">Protease</keyword>
<dbReference type="Pfam" id="PF00768">
    <property type="entry name" value="Peptidase_S11"/>
    <property type="match status" value="1"/>
</dbReference>
<evidence type="ECO:0000259" key="14">
    <source>
        <dbReference type="SMART" id="SM00936"/>
    </source>
</evidence>
<evidence type="ECO:0000313" key="15">
    <source>
        <dbReference type="EMBL" id="MEK8089443.1"/>
    </source>
</evidence>
<dbReference type="EMBL" id="JBBPCO010000005">
    <property type="protein sequence ID" value="MEK8089443.1"/>
    <property type="molecule type" value="Genomic_DNA"/>
</dbReference>
<evidence type="ECO:0000256" key="3">
    <source>
        <dbReference type="ARBA" id="ARBA00007164"/>
    </source>
</evidence>
<keyword evidence="16" id="KW-1185">Reference proteome</keyword>
<evidence type="ECO:0000256" key="2">
    <source>
        <dbReference type="ARBA" id="ARBA00004752"/>
    </source>
</evidence>
<keyword evidence="7" id="KW-0732">Signal</keyword>
<sequence>MRSRDALFAVLYQFRLLILMLFLAPGLAQAVPSPVLPIPAAPDIGARSYLLMDYVSGQIIASRAPNERMEPASLTKLMSDYVVFNELKKGRLKLDEYVTVSTHAWRTGGSRMFIEPNKPVKVVDLIQGMNVVSGNDATVALAERIAGSESAFADLMNAYARMLGMRNTHFTNPTGLPDPNHYTTAYDLSLLARAIIRDFPQYYRWYSQKSFTYNNITQPNRNLLLDWDPTVDGMKTGFTDKAQYCLVATAKRTDMRLISVVLGTDSPKARAQQAQSLLNYGFRFYESRKLYSANQPVTKVKVWKGSSDEVKIGAAHDYYVLVPRGRGQISASVQLNPQVIAPVKKHQQLGTIIVRNGDKVLARIPAVAMHGVSEGGLIARTIDTVRLRFQ</sequence>
<keyword evidence="5 15" id="KW-0121">Carboxypeptidase</keyword>
<evidence type="ECO:0000313" key="16">
    <source>
        <dbReference type="Proteomes" id="UP001446205"/>
    </source>
</evidence>
<dbReference type="Pfam" id="PF07943">
    <property type="entry name" value="PBP5_C"/>
    <property type="match status" value="1"/>
</dbReference>
<keyword evidence="10" id="KW-0573">Peptidoglycan synthesis</keyword>
<dbReference type="PANTHER" id="PTHR21581">
    <property type="entry name" value="D-ALANYL-D-ALANINE CARBOXYPEPTIDASE"/>
    <property type="match status" value="1"/>
</dbReference>
<dbReference type="PRINTS" id="PR00725">
    <property type="entry name" value="DADACBPTASE1"/>
</dbReference>
<keyword evidence="8 15" id="KW-0378">Hydrolase</keyword>
<comment type="pathway">
    <text evidence="2">Cell wall biogenesis; peptidoglycan biosynthesis.</text>
</comment>
<comment type="similarity">
    <text evidence="3 13">Belongs to the peptidase S11 family.</text>
</comment>
<dbReference type="InterPro" id="IPR001967">
    <property type="entry name" value="Peptidase_S11_N"/>
</dbReference>
<dbReference type="Proteomes" id="UP001446205">
    <property type="component" value="Unassembled WGS sequence"/>
</dbReference>
<keyword evidence="11" id="KW-0961">Cell wall biogenesis/degradation</keyword>
<evidence type="ECO:0000256" key="4">
    <source>
        <dbReference type="ARBA" id="ARBA00012448"/>
    </source>
</evidence>